<comment type="caution">
    <text evidence="1">The sequence shown here is derived from an EMBL/GenBank/DDBJ whole genome shotgun (WGS) entry which is preliminary data.</text>
</comment>
<evidence type="ECO:0000313" key="1">
    <source>
        <dbReference type="EMBL" id="CAI2185664.1"/>
    </source>
</evidence>
<keyword evidence="2" id="KW-1185">Reference proteome</keyword>
<evidence type="ECO:0000313" key="2">
    <source>
        <dbReference type="Proteomes" id="UP001153678"/>
    </source>
</evidence>
<gene>
    <name evidence="1" type="ORF">FWILDA_LOCUS12192</name>
</gene>
<reference evidence="1" key="1">
    <citation type="submission" date="2022-08" db="EMBL/GenBank/DDBJ databases">
        <authorList>
            <person name="Kallberg Y."/>
            <person name="Tangrot J."/>
            <person name="Rosling A."/>
        </authorList>
    </citation>
    <scope>NUCLEOTIDE SEQUENCE</scope>
    <source>
        <strain evidence="1">Wild A</strain>
    </source>
</reference>
<sequence length="158" mass="18517">MLTETVSYNRIRKGRLLLEKLQDIYLSSFEVIYTFLDNTSITFLNINESFFSDVAVVIDTEEATNYITDQETCFRKLLASELEKYYDPENLLLKIYKGYMQDVIAIELVNKLLRKYEIQKRSVNSQSILFELKSIKFPTSFPVDIIHELFKNIASAML</sequence>
<accession>A0A9W4SYN3</accession>
<proteinExistence type="predicted"/>
<dbReference type="EMBL" id="CAMKVN010003812">
    <property type="protein sequence ID" value="CAI2185664.1"/>
    <property type="molecule type" value="Genomic_DNA"/>
</dbReference>
<protein>
    <submittedName>
        <fullName evidence="1">2455_t:CDS:1</fullName>
    </submittedName>
</protein>
<name>A0A9W4SYN3_9GLOM</name>
<dbReference type="Proteomes" id="UP001153678">
    <property type="component" value="Unassembled WGS sequence"/>
</dbReference>
<dbReference type="AlphaFoldDB" id="A0A9W4SYN3"/>
<organism evidence="1 2">
    <name type="scientific">Funneliformis geosporum</name>
    <dbReference type="NCBI Taxonomy" id="1117311"/>
    <lineage>
        <taxon>Eukaryota</taxon>
        <taxon>Fungi</taxon>
        <taxon>Fungi incertae sedis</taxon>
        <taxon>Mucoromycota</taxon>
        <taxon>Glomeromycotina</taxon>
        <taxon>Glomeromycetes</taxon>
        <taxon>Glomerales</taxon>
        <taxon>Glomeraceae</taxon>
        <taxon>Funneliformis</taxon>
    </lineage>
</organism>